<dbReference type="InterPro" id="IPR000531">
    <property type="entry name" value="Beta-barrel_TonB"/>
</dbReference>
<name>A0A3B0UGT1_9ZZZZ</name>
<feature type="domain" description="TonB-dependent receptor plug" evidence="6">
    <location>
        <begin position="128"/>
        <end position="231"/>
    </location>
</feature>
<evidence type="ECO:0000259" key="6">
    <source>
        <dbReference type="Pfam" id="PF07715"/>
    </source>
</evidence>
<dbReference type="GO" id="GO:0009279">
    <property type="term" value="C:cell outer membrane"/>
    <property type="evidence" value="ECO:0007669"/>
    <property type="project" value="UniProtKB-SubCell"/>
</dbReference>
<organism evidence="7">
    <name type="scientific">hydrothermal vent metagenome</name>
    <dbReference type="NCBI Taxonomy" id="652676"/>
    <lineage>
        <taxon>unclassified sequences</taxon>
        <taxon>metagenomes</taxon>
        <taxon>ecological metagenomes</taxon>
    </lineage>
</organism>
<accession>A0A3B0UGT1</accession>
<evidence type="ECO:0000313" key="7">
    <source>
        <dbReference type="EMBL" id="VAW30231.1"/>
    </source>
</evidence>
<feature type="domain" description="TonB-dependent receptor-like beta-barrel" evidence="5">
    <location>
        <begin position="490"/>
        <end position="888"/>
    </location>
</feature>
<dbReference type="AlphaFoldDB" id="A0A3B0UGT1"/>
<evidence type="ECO:0000256" key="3">
    <source>
        <dbReference type="ARBA" id="ARBA00023237"/>
    </source>
</evidence>
<dbReference type="InterPro" id="IPR036942">
    <property type="entry name" value="Beta-barrel_TonB_sf"/>
</dbReference>
<dbReference type="InterPro" id="IPR012910">
    <property type="entry name" value="Plug_dom"/>
</dbReference>
<dbReference type="Gene3D" id="2.60.40.1120">
    <property type="entry name" value="Carboxypeptidase-like, regulatory domain"/>
    <property type="match status" value="1"/>
</dbReference>
<keyword evidence="2" id="KW-0472">Membrane</keyword>
<evidence type="ECO:0000256" key="4">
    <source>
        <dbReference type="SAM" id="MobiDB-lite"/>
    </source>
</evidence>
<dbReference type="PANTHER" id="PTHR40980:SF4">
    <property type="entry name" value="TONB-DEPENDENT RECEPTOR-LIKE BETA-BARREL DOMAIN-CONTAINING PROTEIN"/>
    <property type="match status" value="1"/>
</dbReference>
<gene>
    <name evidence="7" type="ORF">MNBD_BACTEROID07-2054</name>
</gene>
<dbReference type="SUPFAM" id="SSF49464">
    <property type="entry name" value="Carboxypeptidase regulatory domain-like"/>
    <property type="match status" value="1"/>
</dbReference>
<protein>
    <submittedName>
        <fullName evidence="7">TonB-dependent receptor</fullName>
    </submittedName>
</protein>
<dbReference type="InterPro" id="IPR008969">
    <property type="entry name" value="CarboxyPept-like_regulatory"/>
</dbReference>
<feature type="compositionally biased region" description="Polar residues" evidence="4">
    <location>
        <begin position="797"/>
        <end position="809"/>
    </location>
</feature>
<proteinExistence type="predicted"/>
<dbReference type="EMBL" id="UOET01000490">
    <property type="protein sequence ID" value="VAW30231.1"/>
    <property type="molecule type" value="Genomic_DNA"/>
</dbReference>
<dbReference type="Gene3D" id="2.40.170.20">
    <property type="entry name" value="TonB-dependent receptor, beta-barrel domain"/>
    <property type="match status" value="1"/>
</dbReference>
<evidence type="ECO:0000256" key="1">
    <source>
        <dbReference type="ARBA" id="ARBA00004442"/>
    </source>
</evidence>
<dbReference type="InterPro" id="IPR037066">
    <property type="entry name" value="Plug_dom_sf"/>
</dbReference>
<dbReference type="Pfam" id="PF00593">
    <property type="entry name" value="TonB_dep_Rec_b-barrel"/>
    <property type="match status" value="1"/>
</dbReference>
<dbReference type="PANTHER" id="PTHR40980">
    <property type="entry name" value="PLUG DOMAIN-CONTAINING PROTEIN"/>
    <property type="match status" value="1"/>
</dbReference>
<dbReference type="Pfam" id="PF07715">
    <property type="entry name" value="Plug"/>
    <property type="match status" value="1"/>
</dbReference>
<reference evidence="7" key="1">
    <citation type="submission" date="2018-06" db="EMBL/GenBank/DDBJ databases">
        <authorList>
            <person name="Zhirakovskaya E."/>
        </authorList>
    </citation>
    <scope>NUCLEOTIDE SEQUENCE</scope>
</reference>
<dbReference type="Gene3D" id="2.170.130.10">
    <property type="entry name" value="TonB-dependent receptor, plug domain"/>
    <property type="match status" value="1"/>
</dbReference>
<evidence type="ECO:0000256" key="2">
    <source>
        <dbReference type="ARBA" id="ARBA00023136"/>
    </source>
</evidence>
<sequence length="937" mass="107438">MKQILTFILLLAFLSGQAAKIKGKVTDRNNEPLIGATIALEGIRQYTTTGLDGSFYFNRVPTKDYQIKVSYVGFKTREVPVSVKTKNQTLEVRVVLAEQTANLSQVSIVAQAVGSSIAKARSREKRAENIINAISGQSIQLSSDITVSDVLQRISGVSLEKRGGGSGATYAIIRGMPKRYNYTLINGIKIPSPNNKNRYISMNIFPSDLLDRLEVYKSLTPSMEGDAVGGAVNMVMKSAPDKLLITSELSVGYHGIFASRPFNYAQTKYINNYSPFELEKSDYFAKSADFTTQNMNMQATRVTPDIRASLTIGNRYLNDRLGLIISGSFNNYFSGTAGLRFNPSIRRDGTSKPELTKMTDRFYYNHINRSGIYFMTDFHLNKNNYFKLFTTYLYLNNNQLRRQISYRLWGVNPKDLNVKTYNDRFRKTTQQIFNVTLKGIHKPGSHSKLDWILAYSKAKQKRPDNAEFVRVSNYSLLQNKESILVAEDGDNYRRWEHNSDNDLSGYLNFTHTFSGKNYSIALKSGLFYRRKTRNSFIVTYRFNPAPAIQAYGYNWKPDDSNVKYGTWEKFSDVTWNVRNPQGTTRDELNYDAHENTGAFYLQMTALYHKWELITGARATHANQGYLLLAPRTGEKPEADHIYFHILPGFHLKYKLNQHSNLRASWFYSFILPGYFEIVPYIYAGEDYINLGNPGLKPIRANNFDLRYGNYSNTQNYLTVGVFYKIIYDPIEYVLENGIALGVKSVVRRPSNFGTAINYGLEIDYTRYFRNFGIALNYTYTHSSITTSKSLIRRKNPQDPSSSLVTETVSQTRPLQGQADNIGNASLLYRGVKNGIKAQLSMVYTGYRIETVSNYYNNDEWQTPYWELDFVFNKKIGKHFEMYLKIKNLLDRYNKVVIKQPLDKLNAAYPHQSSPGDYFLTRRDNYGRSFRLGVRYKF</sequence>
<dbReference type="Pfam" id="PF13715">
    <property type="entry name" value="CarbopepD_reg_2"/>
    <property type="match status" value="1"/>
</dbReference>
<evidence type="ECO:0000259" key="5">
    <source>
        <dbReference type="Pfam" id="PF00593"/>
    </source>
</evidence>
<dbReference type="SUPFAM" id="SSF56935">
    <property type="entry name" value="Porins"/>
    <property type="match status" value="1"/>
</dbReference>
<feature type="region of interest" description="Disordered" evidence="4">
    <location>
        <begin position="790"/>
        <end position="809"/>
    </location>
</feature>
<keyword evidence="3" id="KW-0998">Cell outer membrane</keyword>
<comment type="subcellular location">
    <subcellularLocation>
        <location evidence="1">Cell outer membrane</location>
    </subcellularLocation>
</comment>
<keyword evidence="7" id="KW-0675">Receptor</keyword>